<keyword evidence="2" id="KW-1185">Reference proteome</keyword>
<evidence type="ECO:0000313" key="1">
    <source>
        <dbReference type="EMBL" id="MBO0929485.1"/>
    </source>
</evidence>
<evidence type="ECO:0000313" key="2">
    <source>
        <dbReference type="Proteomes" id="UP000664795"/>
    </source>
</evidence>
<dbReference type="Pfam" id="PF05834">
    <property type="entry name" value="Lycopene_cycl"/>
    <property type="match status" value="1"/>
</dbReference>
<dbReference type="RefSeq" id="WP_207333453.1">
    <property type="nucleotide sequence ID" value="NZ_JAFMYU010000001.1"/>
</dbReference>
<proteinExistence type="predicted"/>
<dbReference type="Gene3D" id="3.50.50.60">
    <property type="entry name" value="FAD/NAD(P)-binding domain"/>
    <property type="match status" value="1"/>
</dbReference>
<dbReference type="InterPro" id="IPR036188">
    <property type="entry name" value="FAD/NAD-bd_sf"/>
</dbReference>
<name>A0A939JYT7_9BACT</name>
<reference evidence="1 2" key="1">
    <citation type="submission" date="2021-03" db="EMBL/GenBank/DDBJ databases">
        <title>Fibrella sp. HMF5036 genome sequencing and assembly.</title>
        <authorList>
            <person name="Kang H."/>
            <person name="Kim H."/>
            <person name="Bae S."/>
            <person name="Joh K."/>
        </authorList>
    </citation>
    <scope>NUCLEOTIDE SEQUENCE [LARGE SCALE GENOMIC DNA]</scope>
    <source>
        <strain evidence="1 2">HMF5036</strain>
    </source>
</reference>
<dbReference type="AlphaFoldDB" id="A0A939JYT7"/>
<dbReference type="Proteomes" id="UP000664795">
    <property type="component" value="Unassembled WGS sequence"/>
</dbReference>
<accession>A0A939JYT7</accession>
<organism evidence="1 2">
    <name type="scientific">Fibrella aquatilis</name>
    <dbReference type="NCBI Taxonomy" id="2817059"/>
    <lineage>
        <taxon>Bacteria</taxon>
        <taxon>Pseudomonadati</taxon>
        <taxon>Bacteroidota</taxon>
        <taxon>Cytophagia</taxon>
        <taxon>Cytophagales</taxon>
        <taxon>Spirosomataceae</taxon>
        <taxon>Fibrella</taxon>
    </lineage>
</organism>
<comment type="caution">
    <text evidence="1">The sequence shown here is derived from an EMBL/GenBank/DDBJ whole genome shotgun (WGS) entry which is preliminary data.</text>
</comment>
<dbReference type="EMBL" id="JAFMYU010000001">
    <property type="protein sequence ID" value="MBO0929485.1"/>
    <property type="molecule type" value="Genomic_DNA"/>
</dbReference>
<sequence>MSETTYDIAVVGAGCAGYQLLYQLAQQPAWSSWRVLLLSDGIPLQRSWCFWATDNHPLQHLVTKSWTDIEFQSPDFGQTQAVAPYSYHYIAGDTFFRYFEDVFLLQNSNIQVVTTNVCSLTNTSGQFAITTTAGVFRASQVYSSRHETPPNPGYWNLSQHFRGWFIRTDRPVFQEQVATLMDFRVPQQDAVQFAYVLPFSPTQALVELTAFSSATAYAPARYDAMLTSYLAQRYPGVAVTVEATEQGQIPMTDHSFTRFGRAGELLLGTAAGMVKPTTGYAFRRIGRDCAQLAHAFSTGNPAHWPTTTGRFRFYDRLLLGILTEQPEMGVDIFTHLYRHTSFTNILRFLDEDSSLFDEARLISRLPYTPFLTQLIRQWKH</sequence>
<evidence type="ECO:0008006" key="3">
    <source>
        <dbReference type="Google" id="ProtNLM"/>
    </source>
</evidence>
<gene>
    <name evidence="1" type="ORF">J2I48_00680</name>
</gene>
<protein>
    <recommendedName>
        <fullName evidence="3">Lycopene cyclase</fullName>
    </recommendedName>
</protein>
<dbReference type="SUPFAM" id="SSF51905">
    <property type="entry name" value="FAD/NAD(P)-binding domain"/>
    <property type="match status" value="1"/>
</dbReference>